<proteinExistence type="predicted"/>
<accession>A0A0J5V7A3</accession>
<dbReference type="EMBL" id="LQQY01000046">
    <property type="protein sequence ID" value="KZE43749.1"/>
    <property type="molecule type" value="Genomic_DNA"/>
</dbReference>
<gene>
    <name evidence="1" type="ORF">AV649_09765</name>
</gene>
<comment type="caution">
    <text evidence="1">The sequence shown here is derived from an EMBL/GenBank/DDBJ whole genome shotgun (WGS) entry which is preliminary data.</text>
</comment>
<sequence length="99" mass="11364">MKKPLLIICLLSILFPCLANATEVDYKKFGRIASVVVKEDYPGQAVKDYHYLGRKQLTSEKVSDTFEFTVQENNRDKRVLIIVVHDLANEKTLNITVHE</sequence>
<evidence type="ECO:0000313" key="1">
    <source>
        <dbReference type="EMBL" id="KZE43749.1"/>
    </source>
</evidence>
<dbReference type="OrthoDB" id="2872776at2"/>
<evidence type="ECO:0000313" key="2">
    <source>
        <dbReference type="Proteomes" id="UP000076510"/>
    </source>
</evidence>
<dbReference type="RefSeq" id="WP_048004452.1">
    <property type="nucleotide sequence ID" value="NZ_CP047095.1"/>
</dbReference>
<protein>
    <submittedName>
        <fullName evidence="1">Uncharacterized protein</fullName>
    </submittedName>
</protein>
<name>A0A0J5V7A3_9BACI</name>
<dbReference type="InterPro" id="IPR024987">
    <property type="entry name" value="DUF3889"/>
</dbReference>
<organism evidence="1 2">
    <name type="scientific">Rossellomorea marisflavi</name>
    <dbReference type="NCBI Taxonomy" id="189381"/>
    <lineage>
        <taxon>Bacteria</taxon>
        <taxon>Bacillati</taxon>
        <taxon>Bacillota</taxon>
        <taxon>Bacilli</taxon>
        <taxon>Bacillales</taxon>
        <taxon>Bacillaceae</taxon>
        <taxon>Rossellomorea</taxon>
    </lineage>
</organism>
<dbReference type="Gene3D" id="3.10.450.390">
    <property type="entry name" value="Protein of unknown function DUF3889"/>
    <property type="match status" value="1"/>
</dbReference>
<dbReference type="PATRIC" id="fig|189381.10.peg.3829"/>
<reference evidence="2" key="1">
    <citation type="submission" date="2016-01" db="EMBL/GenBank/DDBJ databases">
        <title>Whole genome sequencing of Bhargavaea cecembensis T14.</title>
        <authorList>
            <person name="Hong K.W."/>
        </authorList>
    </citation>
    <scope>NUCLEOTIDE SEQUENCE [LARGE SCALE GENOMIC DNA]</scope>
    <source>
        <strain evidence="2">M19</strain>
    </source>
</reference>
<dbReference type="Pfam" id="PF13028">
    <property type="entry name" value="DUF3889"/>
    <property type="match status" value="1"/>
</dbReference>
<dbReference type="Proteomes" id="UP000076510">
    <property type="component" value="Unassembled WGS sequence"/>
</dbReference>
<dbReference type="AlphaFoldDB" id="A0A0J5V7A3"/>